<evidence type="ECO:0000313" key="3">
    <source>
        <dbReference type="Proteomes" id="UP000284706"/>
    </source>
</evidence>
<feature type="region of interest" description="Disordered" evidence="1">
    <location>
        <begin position="49"/>
        <end position="74"/>
    </location>
</feature>
<comment type="caution">
    <text evidence="2">The sequence shown here is derived from an EMBL/GenBank/DDBJ whole genome shotgun (WGS) entry which is preliminary data.</text>
</comment>
<feature type="region of interest" description="Disordered" evidence="1">
    <location>
        <begin position="145"/>
        <end position="174"/>
    </location>
</feature>
<dbReference type="AlphaFoldDB" id="A0A409W424"/>
<feature type="compositionally biased region" description="Low complexity" evidence="1">
    <location>
        <begin position="62"/>
        <end position="74"/>
    </location>
</feature>
<gene>
    <name evidence="2" type="ORF">CVT26_015062</name>
</gene>
<organism evidence="2 3">
    <name type="scientific">Gymnopilus dilepis</name>
    <dbReference type="NCBI Taxonomy" id="231916"/>
    <lineage>
        <taxon>Eukaryota</taxon>
        <taxon>Fungi</taxon>
        <taxon>Dikarya</taxon>
        <taxon>Basidiomycota</taxon>
        <taxon>Agaricomycotina</taxon>
        <taxon>Agaricomycetes</taxon>
        <taxon>Agaricomycetidae</taxon>
        <taxon>Agaricales</taxon>
        <taxon>Agaricineae</taxon>
        <taxon>Hymenogastraceae</taxon>
        <taxon>Gymnopilus</taxon>
    </lineage>
</organism>
<feature type="compositionally biased region" description="Low complexity" evidence="1">
    <location>
        <begin position="157"/>
        <end position="174"/>
    </location>
</feature>
<accession>A0A409W424</accession>
<reference evidence="2 3" key="1">
    <citation type="journal article" date="2018" name="Evol. Lett.">
        <title>Horizontal gene cluster transfer increased hallucinogenic mushroom diversity.</title>
        <authorList>
            <person name="Reynolds H.T."/>
            <person name="Vijayakumar V."/>
            <person name="Gluck-Thaler E."/>
            <person name="Korotkin H.B."/>
            <person name="Matheny P.B."/>
            <person name="Slot J.C."/>
        </authorList>
    </citation>
    <scope>NUCLEOTIDE SEQUENCE [LARGE SCALE GENOMIC DNA]</scope>
    <source>
        <strain evidence="2 3">SRW20</strain>
    </source>
</reference>
<name>A0A409W424_9AGAR</name>
<evidence type="ECO:0000256" key="1">
    <source>
        <dbReference type="SAM" id="MobiDB-lite"/>
    </source>
</evidence>
<dbReference type="InParanoid" id="A0A409W424"/>
<dbReference type="EMBL" id="NHYE01005415">
    <property type="protein sequence ID" value="PPQ73251.1"/>
    <property type="molecule type" value="Genomic_DNA"/>
</dbReference>
<keyword evidence="3" id="KW-1185">Reference proteome</keyword>
<evidence type="ECO:0000313" key="2">
    <source>
        <dbReference type="EMBL" id="PPQ73251.1"/>
    </source>
</evidence>
<proteinExistence type="predicted"/>
<sequence>MLTSLNGRPMTSQSLRIDGSLDTSSTVDLLHPCTLSMGTSSTLRRLGTQCDAAPSRSNPTAPSRHSSLPSRSTSSITFNGSLVHPLHLEQHDFDFGCAHGLSHVNTWAQCPRFTRRSTGVARSCSLMRRMRWVARCICLSRPRRPMPPPVEHGADGTSAAVLASSSPSLTTSPVLAEPSNVTLIPNSSASVPLTAQTSSHES</sequence>
<protein>
    <submittedName>
        <fullName evidence="2">Uncharacterized protein</fullName>
    </submittedName>
</protein>
<feature type="region of interest" description="Disordered" evidence="1">
    <location>
        <begin position="183"/>
        <end position="202"/>
    </location>
</feature>
<dbReference type="Proteomes" id="UP000284706">
    <property type="component" value="Unassembled WGS sequence"/>
</dbReference>